<dbReference type="RefSeq" id="WP_128389405.1">
    <property type="nucleotide sequence ID" value="NZ_SBII01000004.1"/>
</dbReference>
<dbReference type="GO" id="GO:0008233">
    <property type="term" value="F:peptidase activity"/>
    <property type="evidence" value="ECO:0007669"/>
    <property type="project" value="UniProtKB-KW"/>
</dbReference>
<name>A0A444HC08_9FLAO</name>
<proteinExistence type="predicted"/>
<accession>A0A444HC08</accession>
<keyword evidence="2" id="KW-0378">Hydrolase</keyword>
<reference evidence="2 3" key="1">
    <citation type="submission" date="2019-01" db="EMBL/GenBank/DDBJ databases">
        <title>Flavobacterium sp. nov.,isolated from freshwater.</title>
        <authorList>
            <person name="Zhang R."/>
            <person name="Du Z.-J."/>
        </authorList>
    </citation>
    <scope>NUCLEOTIDE SEQUENCE [LARGE SCALE GENOMIC DNA]</scope>
    <source>
        <strain evidence="2 3">1E403</strain>
    </source>
</reference>
<dbReference type="Proteomes" id="UP000287527">
    <property type="component" value="Unassembled WGS sequence"/>
</dbReference>
<keyword evidence="3" id="KW-1185">Reference proteome</keyword>
<dbReference type="EMBL" id="SBII01000004">
    <property type="protein sequence ID" value="RWX00923.1"/>
    <property type="molecule type" value="Genomic_DNA"/>
</dbReference>
<gene>
    <name evidence="2" type="ORF">EPI11_07835</name>
</gene>
<dbReference type="OrthoDB" id="1064922at2"/>
<protein>
    <submittedName>
        <fullName evidence="2">Caudovirus prohead protease</fullName>
    </submittedName>
</protein>
<evidence type="ECO:0000313" key="3">
    <source>
        <dbReference type="Proteomes" id="UP000287527"/>
    </source>
</evidence>
<keyword evidence="1" id="KW-0175">Coiled coil</keyword>
<organism evidence="2 3">
    <name type="scientific">Flavobacterium cerinum</name>
    <dbReference type="NCBI Taxonomy" id="2502784"/>
    <lineage>
        <taxon>Bacteria</taxon>
        <taxon>Pseudomonadati</taxon>
        <taxon>Bacteroidota</taxon>
        <taxon>Flavobacteriia</taxon>
        <taxon>Flavobacteriales</taxon>
        <taxon>Flavobacteriaceae</taxon>
        <taxon>Flavobacterium</taxon>
    </lineage>
</organism>
<comment type="caution">
    <text evidence="2">The sequence shown here is derived from an EMBL/GenBank/DDBJ whole genome shotgun (WGS) entry which is preliminary data.</text>
</comment>
<dbReference type="AlphaFoldDB" id="A0A444HC08"/>
<evidence type="ECO:0000313" key="2">
    <source>
        <dbReference type="EMBL" id="RWX00923.1"/>
    </source>
</evidence>
<sequence length="328" mass="36027">MAKSNKPFILNDENVENSYGFFVSTEGINLSRFEKNPVMLSNHRNGNEFVLGRWLDLKKENGLLSGYPEFDSDDVDAAKIEGKVERGFIKGASMGLLFSHEDMVYLGGKIWLKESELVEGTIIPVPSNPNALQLYLKGKEDTPLTEAEVKSLCLSLAAEPTPELNLTNNMKKIMLSLAAFLALGFKDVPKEGVDESEIENKIMGLSAELSTTKTELENLKKENETLKTEKETASLSEGKVFLLSMVTAGKIKADQVEAYLGMYKTNPELVKATIEAIPAKTELGATVATGGTATDAEIKTLDDFQKAPTATQLAFKANKPEEYKKLFK</sequence>
<keyword evidence="2" id="KW-0645">Protease</keyword>
<dbReference type="GO" id="GO:0006508">
    <property type="term" value="P:proteolysis"/>
    <property type="evidence" value="ECO:0007669"/>
    <property type="project" value="UniProtKB-KW"/>
</dbReference>
<evidence type="ECO:0000256" key="1">
    <source>
        <dbReference type="SAM" id="Coils"/>
    </source>
</evidence>
<feature type="coiled-coil region" evidence="1">
    <location>
        <begin position="202"/>
        <end position="236"/>
    </location>
</feature>